<dbReference type="AlphaFoldDB" id="A0A9N9CTX3"/>
<dbReference type="EMBL" id="CAJVPL010002488">
    <property type="protein sequence ID" value="CAG8611690.1"/>
    <property type="molecule type" value="Genomic_DNA"/>
</dbReference>
<feature type="non-terminal residue" evidence="1">
    <location>
        <position position="1"/>
    </location>
</feature>
<keyword evidence="2" id="KW-1185">Reference proteome</keyword>
<sequence>AKLRDHVYSVTVELYHHHVAQHFYPEFCGAGLKGLSLPSIFPNL</sequence>
<organism evidence="1 2">
    <name type="scientific">Ambispora gerdemannii</name>
    <dbReference type="NCBI Taxonomy" id="144530"/>
    <lineage>
        <taxon>Eukaryota</taxon>
        <taxon>Fungi</taxon>
        <taxon>Fungi incertae sedis</taxon>
        <taxon>Mucoromycota</taxon>
        <taxon>Glomeromycotina</taxon>
        <taxon>Glomeromycetes</taxon>
        <taxon>Archaeosporales</taxon>
        <taxon>Ambisporaceae</taxon>
        <taxon>Ambispora</taxon>
    </lineage>
</organism>
<name>A0A9N9CTX3_9GLOM</name>
<evidence type="ECO:0000313" key="1">
    <source>
        <dbReference type="EMBL" id="CAG8611690.1"/>
    </source>
</evidence>
<dbReference type="Proteomes" id="UP000789831">
    <property type="component" value="Unassembled WGS sequence"/>
</dbReference>
<reference evidence="1" key="1">
    <citation type="submission" date="2021-06" db="EMBL/GenBank/DDBJ databases">
        <authorList>
            <person name="Kallberg Y."/>
            <person name="Tangrot J."/>
            <person name="Rosling A."/>
        </authorList>
    </citation>
    <scope>NUCLEOTIDE SEQUENCE</scope>
    <source>
        <strain evidence="1">MT106</strain>
    </source>
</reference>
<accession>A0A9N9CTX3</accession>
<comment type="caution">
    <text evidence="1">The sequence shown here is derived from an EMBL/GenBank/DDBJ whole genome shotgun (WGS) entry which is preliminary data.</text>
</comment>
<evidence type="ECO:0000313" key="2">
    <source>
        <dbReference type="Proteomes" id="UP000789831"/>
    </source>
</evidence>
<protein>
    <submittedName>
        <fullName evidence="1">10637_t:CDS:1</fullName>
    </submittedName>
</protein>
<gene>
    <name evidence="1" type="ORF">AGERDE_LOCUS9624</name>
</gene>
<proteinExistence type="predicted"/>